<evidence type="ECO:0000256" key="1">
    <source>
        <dbReference type="ARBA" id="ARBA00004162"/>
    </source>
</evidence>
<feature type="region of interest" description="Disordered" evidence="8">
    <location>
        <begin position="461"/>
        <end position="483"/>
    </location>
</feature>
<dbReference type="PANTHER" id="PTHR30329:SF21">
    <property type="entry name" value="LIPOPROTEIN YIAD-RELATED"/>
    <property type="match status" value="1"/>
</dbReference>
<keyword evidence="5" id="KW-1133">Transmembrane helix</keyword>
<evidence type="ECO:0000256" key="7">
    <source>
        <dbReference type="PROSITE-ProRule" id="PRU00473"/>
    </source>
</evidence>
<feature type="compositionally biased region" description="Polar residues" evidence="8">
    <location>
        <begin position="72"/>
        <end position="81"/>
    </location>
</feature>
<dbReference type="InterPro" id="IPR036737">
    <property type="entry name" value="OmpA-like_sf"/>
</dbReference>
<dbReference type="RefSeq" id="WP_153480001.1">
    <property type="nucleotide sequence ID" value="NZ_VWNA01000001.1"/>
</dbReference>
<evidence type="ECO:0000256" key="2">
    <source>
        <dbReference type="ARBA" id="ARBA00008914"/>
    </source>
</evidence>
<name>A0A6A7Y3U4_9HYPH</name>
<dbReference type="Gene3D" id="3.30.1330.60">
    <property type="entry name" value="OmpA-like domain"/>
    <property type="match status" value="1"/>
</dbReference>
<evidence type="ECO:0000256" key="6">
    <source>
        <dbReference type="ARBA" id="ARBA00023136"/>
    </source>
</evidence>
<keyword evidence="11" id="KW-1185">Reference proteome</keyword>
<feature type="compositionally biased region" description="Low complexity" evidence="8">
    <location>
        <begin position="137"/>
        <end position="148"/>
    </location>
</feature>
<dbReference type="SUPFAM" id="SSF103088">
    <property type="entry name" value="OmpA-like"/>
    <property type="match status" value="1"/>
</dbReference>
<evidence type="ECO:0000259" key="9">
    <source>
        <dbReference type="PROSITE" id="PS51123"/>
    </source>
</evidence>
<dbReference type="Proteomes" id="UP000332515">
    <property type="component" value="Unassembled WGS sequence"/>
</dbReference>
<dbReference type="PROSITE" id="PS51123">
    <property type="entry name" value="OMPA_2"/>
    <property type="match status" value="1"/>
</dbReference>
<dbReference type="CDD" id="cd07185">
    <property type="entry name" value="OmpA_C-like"/>
    <property type="match status" value="1"/>
</dbReference>
<keyword evidence="4" id="KW-0812">Transmembrane</keyword>
<feature type="region of interest" description="Disordered" evidence="8">
    <location>
        <begin position="72"/>
        <end position="154"/>
    </location>
</feature>
<dbReference type="InterPro" id="IPR025713">
    <property type="entry name" value="MotB-like_N_dom"/>
</dbReference>
<protein>
    <submittedName>
        <fullName evidence="10">OmpA family protein</fullName>
    </submittedName>
</protein>
<keyword evidence="3" id="KW-1003">Cell membrane</keyword>
<feature type="domain" description="OmpA-like" evidence="9">
    <location>
        <begin position="364"/>
        <end position="482"/>
    </location>
</feature>
<dbReference type="GO" id="GO:0005886">
    <property type="term" value="C:plasma membrane"/>
    <property type="evidence" value="ECO:0007669"/>
    <property type="project" value="UniProtKB-SubCell"/>
</dbReference>
<feature type="region of interest" description="Disordered" evidence="8">
    <location>
        <begin position="180"/>
        <end position="270"/>
    </location>
</feature>
<evidence type="ECO:0000313" key="11">
    <source>
        <dbReference type="Proteomes" id="UP000332515"/>
    </source>
</evidence>
<evidence type="ECO:0000256" key="8">
    <source>
        <dbReference type="SAM" id="MobiDB-lite"/>
    </source>
</evidence>
<dbReference type="AlphaFoldDB" id="A0A6A7Y3U4"/>
<dbReference type="Pfam" id="PF00691">
    <property type="entry name" value="OmpA"/>
    <property type="match status" value="1"/>
</dbReference>
<comment type="subcellular location">
    <subcellularLocation>
        <location evidence="1">Cell membrane</location>
        <topology evidence="1">Single-pass membrane protein</topology>
    </subcellularLocation>
</comment>
<comment type="caution">
    <text evidence="10">The sequence shown here is derived from an EMBL/GenBank/DDBJ whole genome shotgun (WGS) entry which is preliminary data.</text>
</comment>
<evidence type="ECO:0000256" key="4">
    <source>
        <dbReference type="ARBA" id="ARBA00022692"/>
    </source>
</evidence>
<keyword evidence="6 7" id="KW-0472">Membrane</keyword>
<evidence type="ECO:0000256" key="5">
    <source>
        <dbReference type="ARBA" id="ARBA00022989"/>
    </source>
</evidence>
<organism evidence="10 11">
    <name type="scientific">Segnochrobactrum spirostomi</name>
    <dbReference type="NCBI Taxonomy" id="2608987"/>
    <lineage>
        <taxon>Bacteria</taxon>
        <taxon>Pseudomonadati</taxon>
        <taxon>Pseudomonadota</taxon>
        <taxon>Alphaproteobacteria</taxon>
        <taxon>Hyphomicrobiales</taxon>
        <taxon>Segnochrobactraceae</taxon>
        <taxon>Segnochrobactrum</taxon>
    </lineage>
</organism>
<accession>A0A6A7Y3U4</accession>
<dbReference type="InterPro" id="IPR050330">
    <property type="entry name" value="Bact_OuterMem_StrucFunc"/>
</dbReference>
<dbReference type="PANTHER" id="PTHR30329">
    <property type="entry name" value="STATOR ELEMENT OF FLAGELLAR MOTOR COMPLEX"/>
    <property type="match status" value="1"/>
</dbReference>
<gene>
    <name evidence="10" type="ORF">F0357_08925</name>
</gene>
<proteinExistence type="inferred from homology"/>
<evidence type="ECO:0000256" key="3">
    <source>
        <dbReference type="ARBA" id="ARBA00022475"/>
    </source>
</evidence>
<evidence type="ECO:0000313" key="10">
    <source>
        <dbReference type="EMBL" id="MQT12771.1"/>
    </source>
</evidence>
<dbReference type="Pfam" id="PF13677">
    <property type="entry name" value="MotB_plug"/>
    <property type="match status" value="1"/>
</dbReference>
<dbReference type="EMBL" id="VWNA01000001">
    <property type="protein sequence ID" value="MQT12771.1"/>
    <property type="molecule type" value="Genomic_DNA"/>
</dbReference>
<dbReference type="InterPro" id="IPR006665">
    <property type="entry name" value="OmpA-like"/>
</dbReference>
<reference evidence="10 11" key="1">
    <citation type="submission" date="2019-09" db="EMBL/GenBank/DDBJ databases">
        <title>Segnochrobactrum spirostomi gen. nov., sp. nov., isolated from the ciliate Spirostomum cf. yagiui and description of a novel family, Segnochrobactraceae fam. nov. within the order Rhizobiales of the class Alphaproteobacteria.</title>
        <authorList>
            <person name="Akter S."/>
            <person name="Shazib S.U.A."/>
            <person name="Shin M.K."/>
        </authorList>
    </citation>
    <scope>NUCLEOTIDE SEQUENCE [LARGE SCALE GENOMIC DNA]</scope>
    <source>
        <strain evidence="10 11">Sp-1</strain>
    </source>
</reference>
<sequence>MSQEHQELIIVKRHEEEEHEAHSSAWKVAHADFMTAMMAFFLIMWLVNVTDDEVKKSIANYFNPVNLTASISNQKGLNQPSDKAGESKGAAKPGSKPEDKKKKGSGAPGASTGAKSEGGAGGELGEKSGGAPSEAVSGSADGTGASDGSLGGGAGTATAELRAFQDPYAVLAKLAAEVPPPAEGATADNIVGEPSVPGVAGGSTPRDPFDPVYWQTNGGMNPKSAKPGQKGTGGSAPNDGNLDAAGVDTSSGTPPQAPNPAPAKANPAAQTAAAQAAQAQANKAITENLDPKAAAIVEAAMAGVVPPVEVLAPEKPKTAGQKAPTTAVKQKAEDLGAELNNKIAAAIQGTDMPHVAVQATSEGVLISLTDDIDFSMFPSGSAIPEPKVVVAMEKLAKTLSERPGGVVIRGYTDGRPFKSDTYDNWRLSSARAQMAFYMLKRGGLDSKRVMRIESFADRDLKNQKDPGAAENRRIEILLQEPTA</sequence>
<comment type="similarity">
    <text evidence="2">Belongs to the MotB family.</text>
</comment>